<protein>
    <submittedName>
        <fullName evidence="3">Collagen alpha-1(XVI) chain-like</fullName>
    </submittedName>
</protein>
<keyword evidence="2" id="KW-1185">Reference proteome</keyword>
<dbReference type="GeneID" id="104966492"/>
<dbReference type="Proteomes" id="UP000504611">
    <property type="component" value="Unplaced"/>
</dbReference>
<gene>
    <name evidence="3" type="primary">LOC104966492</name>
</gene>
<accession>A0A6I9Q4H8</accession>
<dbReference type="KEGG" id="ncc:104966492"/>
<dbReference type="OrthoDB" id="5983381at2759"/>
<keyword evidence="1" id="KW-0732">Signal</keyword>
<proteinExistence type="predicted"/>
<reference evidence="3" key="1">
    <citation type="submission" date="2025-08" db="UniProtKB">
        <authorList>
            <consortium name="RefSeq"/>
        </authorList>
    </citation>
    <scope>IDENTIFICATION</scope>
    <source>
        <tissue evidence="3">Muscle</tissue>
    </source>
</reference>
<evidence type="ECO:0000256" key="1">
    <source>
        <dbReference type="SAM" id="SignalP"/>
    </source>
</evidence>
<organism evidence="2 3">
    <name type="scientific">Notothenia coriiceps</name>
    <name type="common">black rockcod</name>
    <dbReference type="NCBI Taxonomy" id="8208"/>
    <lineage>
        <taxon>Eukaryota</taxon>
        <taxon>Metazoa</taxon>
        <taxon>Chordata</taxon>
        <taxon>Craniata</taxon>
        <taxon>Vertebrata</taxon>
        <taxon>Euteleostomi</taxon>
        <taxon>Actinopterygii</taxon>
        <taxon>Neopterygii</taxon>
        <taxon>Teleostei</taxon>
        <taxon>Neoteleostei</taxon>
        <taxon>Acanthomorphata</taxon>
        <taxon>Eupercaria</taxon>
        <taxon>Perciformes</taxon>
        <taxon>Notothenioidei</taxon>
        <taxon>Nototheniidae</taxon>
        <taxon>Notothenia</taxon>
    </lineage>
</organism>
<dbReference type="AlphaFoldDB" id="A0A6I9Q4H8"/>
<sequence length="88" mass="10048">MWLLCSSLALLALSFGSCDTLISEQDEQCPSVQVEEWKFPQTTRQNITGFNLVRRFSLLKNKDVKRIRNPRGPTILRLGKTALLQPTE</sequence>
<evidence type="ECO:0000313" key="3">
    <source>
        <dbReference type="RefSeq" id="XP_010793981.1"/>
    </source>
</evidence>
<evidence type="ECO:0000313" key="2">
    <source>
        <dbReference type="Proteomes" id="UP000504611"/>
    </source>
</evidence>
<dbReference type="RefSeq" id="XP_010793981.1">
    <property type="nucleotide sequence ID" value="XM_010795679.1"/>
</dbReference>
<feature type="signal peptide" evidence="1">
    <location>
        <begin position="1"/>
        <end position="18"/>
    </location>
</feature>
<name>A0A6I9Q4H8_9TELE</name>
<feature type="chain" id="PRO_5026744473" evidence="1">
    <location>
        <begin position="19"/>
        <end position="88"/>
    </location>
</feature>